<dbReference type="AlphaFoldDB" id="A0A5B8CNY5"/>
<evidence type="ECO:0000313" key="1">
    <source>
        <dbReference type="EMBL" id="QDC40357.1"/>
    </source>
</evidence>
<reference evidence="1 2" key="1">
    <citation type="submission" date="2019-06" db="EMBL/GenBank/DDBJ databases">
        <title>Genome organization and adaptive potential of archetypical organophosphate degarding Sphingobium fuliginis ATCC 27551.</title>
        <authorList>
            <person name="Sarwar A."/>
            <person name="Parthasarathy S."/>
            <person name="Singh C."/>
            <person name="Siddavattam D."/>
        </authorList>
    </citation>
    <scope>NUCLEOTIDE SEQUENCE [LARGE SCALE GENOMIC DNA]</scope>
    <source>
        <strain evidence="1 2">ATCC 27551</strain>
        <plasmid evidence="2">psf1</plasmid>
    </source>
</reference>
<evidence type="ECO:0008006" key="3">
    <source>
        <dbReference type="Google" id="ProtNLM"/>
    </source>
</evidence>
<proteinExistence type="predicted"/>
<dbReference type="EMBL" id="CP041018">
    <property type="protein sequence ID" value="QDC40357.1"/>
    <property type="molecule type" value="Genomic_DNA"/>
</dbReference>
<name>A0A5B8CNY5_SPHSA</name>
<organism evidence="1 2">
    <name type="scientific">Sphingobium fuliginis ATCC 27551</name>
    <dbReference type="NCBI Taxonomy" id="1208342"/>
    <lineage>
        <taxon>Bacteria</taxon>
        <taxon>Pseudomonadati</taxon>
        <taxon>Pseudomonadota</taxon>
        <taxon>Alphaproteobacteria</taxon>
        <taxon>Sphingomonadales</taxon>
        <taxon>Sphingomonadaceae</taxon>
        <taxon>Sphingobium</taxon>
    </lineage>
</organism>
<gene>
    <name evidence="1" type="ORF">FIL70_24185</name>
</gene>
<protein>
    <recommendedName>
        <fullName evidence="3">Lysozyme inhibitor</fullName>
    </recommendedName>
</protein>
<evidence type="ECO:0000313" key="2">
    <source>
        <dbReference type="Proteomes" id="UP000311469"/>
    </source>
</evidence>
<geneLocation type="plasmid" evidence="2">
    <name>psf1</name>
</geneLocation>
<sequence length="113" mass="11878">MAAPVAGVLVGCSKPDQSNASNAAANMTVPMRMPPAIVASHTYRCVGGEVLYVDFLADETSINVKRGPTGRSLRLTAPAQGLAYVGDGMNLTLDGKDIKLDEAKKPSRMCKRA</sequence>
<keyword evidence="1" id="KW-0614">Plasmid</keyword>
<accession>A0A5B8CNY5</accession>
<dbReference type="Proteomes" id="UP000311469">
    <property type="component" value="Plasmid pSF1"/>
</dbReference>
<dbReference type="KEGG" id="sufl:FIL70_24185"/>